<dbReference type="AlphaFoldDB" id="A0A699ZD65"/>
<name>A0A699ZD65_HAELA</name>
<dbReference type="Proteomes" id="UP000485058">
    <property type="component" value="Unassembled WGS sequence"/>
</dbReference>
<protein>
    <submittedName>
        <fullName evidence="2">Uncharacterized protein</fullName>
    </submittedName>
</protein>
<organism evidence="2 3">
    <name type="scientific">Haematococcus lacustris</name>
    <name type="common">Green alga</name>
    <name type="synonym">Haematococcus pluvialis</name>
    <dbReference type="NCBI Taxonomy" id="44745"/>
    <lineage>
        <taxon>Eukaryota</taxon>
        <taxon>Viridiplantae</taxon>
        <taxon>Chlorophyta</taxon>
        <taxon>core chlorophytes</taxon>
        <taxon>Chlorophyceae</taxon>
        <taxon>CS clade</taxon>
        <taxon>Chlamydomonadales</taxon>
        <taxon>Haematococcaceae</taxon>
        <taxon>Haematococcus</taxon>
    </lineage>
</organism>
<accession>A0A699ZD65</accession>
<sequence length="135" mass="13757">MYEPIIYVTLSQGGGLLIGGHPWLGPLSGPGHGLRLNHSHASVPPGKAGTRQWPCGRIEPGAVAHAGILGGHGAGHEGGAMGHKVAGGEAVGWQCRLLKLFGCHLGQAGKAGSTTQHGPGPYPEDRSSTLLEHMA</sequence>
<dbReference type="EMBL" id="BLLF01001117">
    <property type="protein sequence ID" value="GFH17239.1"/>
    <property type="molecule type" value="Genomic_DNA"/>
</dbReference>
<evidence type="ECO:0000313" key="3">
    <source>
        <dbReference type="Proteomes" id="UP000485058"/>
    </source>
</evidence>
<gene>
    <name evidence="2" type="ORF">HaLaN_13829</name>
</gene>
<feature type="region of interest" description="Disordered" evidence="1">
    <location>
        <begin position="109"/>
        <end position="135"/>
    </location>
</feature>
<evidence type="ECO:0000256" key="1">
    <source>
        <dbReference type="SAM" id="MobiDB-lite"/>
    </source>
</evidence>
<evidence type="ECO:0000313" key="2">
    <source>
        <dbReference type="EMBL" id="GFH17239.1"/>
    </source>
</evidence>
<proteinExistence type="predicted"/>
<reference evidence="2 3" key="1">
    <citation type="submission" date="2020-02" db="EMBL/GenBank/DDBJ databases">
        <title>Draft genome sequence of Haematococcus lacustris strain NIES-144.</title>
        <authorList>
            <person name="Morimoto D."/>
            <person name="Nakagawa S."/>
            <person name="Yoshida T."/>
            <person name="Sawayama S."/>
        </authorList>
    </citation>
    <scope>NUCLEOTIDE SEQUENCE [LARGE SCALE GENOMIC DNA]</scope>
    <source>
        <strain evidence="2 3">NIES-144</strain>
    </source>
</reference>
<comment type="caution">
    <text evidence="2">The sequence shown here is derived from an EMBL/GenBank/DDBJ whole genome shotgun (WGS) entry which is preliminary data.</text>
</comment>
<keyword evidence="3" id="KW-1185">Reference proteome</keyword>